<evidence type="ECO:0000313" key="2">
    <source>
        <dbReference type="EMBL" id="KAG0554950.1"/>
    </source>
</evidence>
<name>A0A8T0G7E8_CERPU</name>
<comment type="caution">
    <text evidence="2">The sequence shown here is derived from an EMBL/GenBank/DDBJ whole genome shotgun (WGS) entry which is preliminary data.</text>
</comment>
<sequence length="56" mass="6049">MNMPRHLATLSLSLIAAAQAIARDKSRLSFKNVRPQPAPGCSILMLHLASKTNLGH</sequence>
<dbReference type="AlphaFoldDB" id="A0A8T0G7E8"/>
<proteinExistence type="predicted"/>
<protein>
    <submittedName>
        <fullName evidence="2">Uncharacterized protein</fullName>
    </submittedName>
</protein>
<evidence type="ECO:0000256" key="1">
    <source>
        <dbReference type="SAM" id="SignalP"/>
    </source>
</evidence>
<organism evidence="2 3">
    <name type="scientific">Ceratodon purpureus</name>
    <name type="common">Fire moss</name>
    <name type="synonym">Dicranum purpureum</name>
    <dbReference type="NCBI Taxonomy" id="3225"/>
    <lineage>
        <taxon>Eukaryota</taxon>
        <taxon>Viridiplantae</taxon>
        <taxon>Streptophyta</taxon>
        <taxon>Embryophyta</taxon>
        <taxon>Bryophyta</taxon>
        <taxon>Bryophytina</taxon>
        <taxon>Bryopsida</taxon>
        <taxon>Dicranidae</taxon>
        <taxon>Pseudoditrichales</taxon>
        <taxon>Ditrichaceae</taxon>
        <taxon>Ceratodon</taxon>
    </lineage>
</organism>
<dbReference type="Proteomes" id="UP000822688">
    <property type="component" value="Chromosome 12"/>
</dbReference>
<dbReference type="EMBL" id="CM026433">
    <property type="protein sequence ID" value="KAG0554950.1"/>
    <property type="molecule type" value="Genomic_DNA"/>
</dbReference>
<feature type="chain" id="PRO_5035835504" evidence="1">
    <location>
        <begin position="21"/>
        <end position="56"/>
    </location>
</feature>
<gene>
    <name evidence="2" type="ORF">KC19_12G132400</name>
</gene>
<keyword evidence="3" id="KW-1185">Reference proteome</keyword>
<accession>A0A8T0G7E8</accession>
<reference evidence="2" key="1">
    <citation type="submission" date="2020-06" db="EMBL/GenBank/DDBJ databases">
        <title>WGS assembly of Ceratodon purpureus strain R40.</title>
        <authorList>
            <person name="Carey S.B."/>
            <person name="Jenkins J."/>
            <person name="Shu S."/>
            <person name="Lovell J.T."/>
            <person name="Sreedasyam A."/>
            <person name="Maumus F."/>
            <person name="Tiley G.P."/>
            <person name="Fernandez-Pozo N."/>
            <person name="Barry K."/>
            <person name="Chen C."/>
            <person name="Wang M."/>
            <person name="Lipzen A."/>
            <person name="Daum C."/>
            <person name="Saski C.A."/>
            <person name="Payton A.C."/>
            <person name="Mcbreen J.C."/>
            <person name="Conrad R.E."/>
            <person name="Kollar L.M."/>
            <person name="Olsson S."/>
            <person name="Huttunen S."/>
            <person name="Landis J.B."/>
            <person name="Wickett N.J."/>
            <person name="Johnson M.G."/>
            <person name="Rensing S.A."/>
            <person name="Grimwood J."/>
            <person name="Schmutz J."/>
            <person name="Mcdaniel S.F."/>
        </authorList>
    </citation>
    <scope>NUCLEOTIDE SEQUENCE</scope>
    <source>
        <strain evidence="2">R40</strain>
    </source>
</reference>
<feature type="signal peptide" evidence="1">
    <location>
        <begin position="1"/>
        <end position="20"/>
    </location>
</feature>
<evidence type="ECO:0000313" key="3">
    <source>
        <dbReference type="Proteomes" id="UP000822688"/>
    </source>
</evidence>
<keyword evidence="1" id="KW-0732">Signal</keyword>